<dbReference type="InterPro" id="IPR013762">
    <property type="entry name" value="Integrase-like_cat_sf"/>
</dbReference>
<dbReference type="Gene3D" id="1.10.150.130">
    <property type="match status" value="1"/>
</dbReference>
<dbReference type="Proteomes" id="UP000886803">
    <property type="component" value="Unassembled WGS sequence"/>
</dbReference>
<dbReference type="EMBL" id="DWYG01000048">
    <property type="protein sequence ID" value="HJB41526.1"/>
    <property type="molecule type" value="Genomic_DNA"/>
</dbReference>
<evidence type="ECO:0000256" key="1">
    <source>
        <dbReference type="ARBA" id="ARBA00023125"/>
    </source>
</evidence>
<evidence type="ECO:0000313" key="5">
    <source>
        <dbReference type="EMBL" id="HJB41526.1"/>
    </source>
</evidence>
<proteinExistence type="predicted"/>
<sequence>MLNYITEQPLTEPLVEEFLQTELKAGASPNSVKRYRGDLVQLRRFLGEDAVVRRGTLQAWMQSMQQAGYAPRTVCARIDTANRFLYQLGVPELCQQPPRCAIQPTLAMTKEEYAALLETAKSQKCDRIALLLRLFAETAMPVQGVEAVTVEAVQADMVVVKLPRAYGRVQLSPQLRSDLLAFARQQGIRTGLIINSRNGRPLTRSNVTLELQRMAARVGLSPEKASPRCLQKLCPEANRPVVLDEAAVKALQSAAPTLQKGVKAAPHVAAVPAVPQAADVSA</sequence>
<reference evidence="5" key="2">
    <citation type="submission" date="2021-04" db="EMBL/GenBank/DDBJ databases">
        <authorList>
            <person name="Gilroy R."/>
        </authorList>
    </citation>
    <scope>NUCLEOTIDE SEQUENCE</scope>
    <source>
        <strain evidence="5">ChiBcec8-13705</strain>
    </source>
</reference>
<evidence type="ECO:0000256" key="2">
    <source>
        <dbReference type="ARBA" id="ARBA00023172"/>
    </source>
</evidence>
<reference evidence="5" key="1">
    <citation type="journal article" date="2021" name="PeerJ">
        <title>Extensive microbial diversity within the chicken gut microbiome revealed by metagenomics and culture.</title>
        <authorList>
            <person name="Gilroy R."/>
            <person name="Ravi A."/>
            <person name="Getino M."/>
            <person name="Pursley I."/>
            <person name="Horton D.L."/>
            <person name="Alikhan N.F."/>
            <person name="Baker D."/>
            <person name="Gharbi K."/>
            <person name="Hall N."/>
            <person name="Watson M."/>
            <person name="Adriaenssens E.M."/>
            <person name="Foster-Nyarko E."/>
            <person name="Jarju S."/>
            <person name="Secka A."/>
            <person name="Antonio M."/>
            <person name="Oren A."/>
            <person name="Chaudhuri R.R."/>
            <person name="La Ragione R."/>
            <person name="Hildebrand F."/>
            <person name="Pallen M.J."/>
        </authorList>
    </citation>
    <scope>NUCLEOTIDE SEQUENCE</scope>
    <source>
        <strain evidence="5">ChiBcec8-13705</strain>
    </source>
</reference>
<accession>A0A9D2S346</accession>
<dbReference type="GO" id="GO:0003677">
    <property type="term" value="F:DNA binding"/>
    <property type="evidence" value="ECO:0007669"/>
    <property type="project" value="UniProtKB-UniRule"/>
</dbReference>
<feature type="domain" description="Core-binding (CB)" evidence="4">
    <location>
        <begin position="9"/>
        <end position="89"/>
    </location>
</feature>
<evidence type="ECO:0000313" key="6">
    <source>
        <dbReference type="Proteomes" id="UP000886803"/>
    </source>
</evidence>
<dbReference type="InterPro" id="IPR011010">
    <property type="entry name" value="DNA_brk_join_enz"/>
</dbReference>
<dbReference type="GO" id="GO:0006310">
    <property type="term" value="P:DNA recombination"/>
    <property type="evidence" value="ECO:0007669"/>
    <property type="project" value="UniProtKB-KW"/>
</dbReference>
<dbReference type="InterPro" id="IPR044068">
    <property type="entry name" value="CB"/>
</dbReference>
<keyword evidence="2" id="KW-0233">DNA recombination</keyword>
<evidence type="ECO:0000259" key="4">
    <source>
        <dbReference type="PROSITE" id="PS51900"/>
    </source>
</evidence>
<dbReference type="InterPro" id="IPR010998">
    <property type="entry name" value="Integrase_recombinase_N"/>
</dbReference>
<gene>
    <name evidence="5" type="ORF">H9945_03420</name>
</gene>
<dbReference type="PROSITE" id="PS51900">
    <property type="entry name" value="CB"/>
    <property type="match status" value="1"/>
</dbReference>
<protein>
    <recommendedName>
        <fullName evidence="4">Core-binding (CB) domain-containing protein</fullName>
    </recommendedName>
</protein>
<comment type="caution">
    <text evidence="5">The sequence shown here is derived from an EMBL/GenBank/DDBJ whole genome shotgun (WGS) entry which is preliminary data.</text>
</comment>
<keyword evidence="1 3" id="KW-0238">DNA-binding</keyword>
<dbReference type="Gene3D" id="1.10.443.10">
    <property type="entry name" value="Intergrase catalytic core"/>
    <property type="match status" value="1"/>
</dbReference>
<name>A0A9D2S346_9FIRM</name>
<dbReference type="GO" id="GO:0015074">
    <property type="term" value="P:DNA integration"/>
    <property type="evidence" value="ECO:0007669"/>
    <property type="project" value="InterPro"/>
</dbReference>
<evidence type="ECO:0000256" key="3">
    <source>
        <dbReference type="PROSITE-ProRule" id="PRU01248"/>
    </source>
</evidence>
<dbReference type="SUPFAM" id="SSF56349">
    <property type="entry name" value="DNA breaking-rejoining enzymes"/>
    <property type="match status" value="1"/>
</dbReference>
<dbReference type="AlphaFoldDB" id="A0A9D2S346"/>
<organism evidence="5 6">
    <name type="scientific">Candidatus Gemmiger avicola</name>
    <dbReference type="NCBI Taxonomy" id="2838605"/>
    <lineage>
        <taxon>Bacteria</taxon>
        <taxon>Bacillati</taxon>
        <taxon>Bacillota</taxon>
        <taxon>Clostridia</taxon>
        <taxon>Eubacteriales</taxon>
        <taxon>Gemmiger</taxon>
    </lineage>
</organism>